<accession>A0A857CDP4</accession>
<evidence type="ECO:0000313" key="1">
    <source>
        <dbReference type="EMBL" id="QGZ36968.1"/>
    </source>
</evidence>
<dbReference type="RefSeq" id="WP_158195786.1">
    <property type="nucleotide sequence ID" value="NZ_CP046908.1"/>
</dbReference>
<dbReference type="Proteomes" id="UP000435648">
    <property type="component" value="Chromosome"/>
</dbReference>
<proteinExistence type="predicted"/>
<reference evidence="1 2" key="1">
    <citation type="submission" date="2019-12" db="EMBL/GenBank/DDBJ databases">
        <title>The genome of Stappia indica PHM037.</title>
        <authorList>
            <person name="Kacar D."/>
            <person name="Galan B."/>
            <person name="Canedo L."/>
            <person name="Rodriguez P."/>
            <person name="de la Calle F."/>
            <person name="Garcia J.L."/>
        </authorList>
    </citation>
    <scope>NUCLEOTIDE SEQUENCE [LARGE SCALE GENOMIC DNA]</scope>
    <source>
        <strain evidence="1 2">PHM037</strain>
    </source>
</reference>
<evidence type="ECO:0000313" key="2">
    <source>
        <dbReference type="Proteomes" id="UP000435648"/>
    </source>
</evidence>
<sequence>MTSRTNRLITLSTEINRYLFDENLEQALILISKEMRRKGQTISPATLAIIPIRGGDAGCAPRNRCLAE</sequence>
<dbReference type="AlphaFoldDB" id="A0A857CDP4"/>
<organism evidence="1 2">
    <name type="scientific">Stappia indica</name>
    <dbReference type="NCBI Taxonomy" id="538381"/>
    <lineage>
        <taxon>Bacteria</taxon>
        <taxon>Pseudomonadati</taxon>
        <taxon>Pseudomonadota</taxon>
        <taxon>Alphaproteobacteria</taxon>
        <taxon>Hyphomicrobiales</taxon>
        <taxon>Stappiaceae</taxon>
        <taxon>Stappia</taxon>
    </lineage>
</organism>
<name>A0A857CDP4_9HYPH</name>
<protein>
    <submittedName>
        <fullName evidence="1">Uncharacterized protein</fullName>
    </submittedName>
</protein>
<dbReference type="OrthoDB" id="9865178at2"/>
<dbReference type="KEGG" id="siw:GH266_22210"/>
<gene>
    <name evidence="1" type="ORF">GH266_22210</name>
</gene>
<dbReference type="EMBL" id="CP046908">
    <property type="protein sequence ID" value="QGZ36968.1"/>
    <property type="molecule type" value="Genomic_DNA"/>
</dbReference>